<dbReference type="InterPro" id="IPR050282">
    <property type="entry name" value="Cycloisomerase_2"/>
</dbReference>
<keyword evidence="2" id="KW-0732">Signal</keyword>
<dbReference type="SUPFAM" id="SSF50974">
    <property type="entry name" value="Nitrous oxide reductase, N-terminal domain"/>
    <property type="match status" value="1"/>
</dbReference>
<dbReference type="OrthoDB" id="9972196at2759"/>
<dbReference type="VEuPathDB" id="FungiDB:ASPSYDRAFT_827807"/>
<feature type="chain" id="PRO_5012928261" evidence="2">
    <location>
        <begin position="19"/>
        <end position="393"/>
    </location>
</feature>
<comment type="similarity">
    <text evidence="1">Belongs to the cycloisomerase 2 family.</text>
</comment>
<accession>A0A1L9TPQ8</accession>
<dbReference type="Proteomes" id="UP000184356">
    <property type="component" value="Unassembled WGS sequence"/>
</dbReference>
<dbReference type="GO" id="GO:0017057">
    <property type="term" value="F:6-phosphogluconolactonase activity"/>
    <property type="evidence" value="ECO:0007669"/>
    <property type="project" value="TreeGrafter"/>
</dbReference>
<evidence type="ECO:0000313" key="4">
    <source>
        <dbReference type="Proteomes" id="UP000184356"/>
    </source>
</evidence>
<dbReference type="PANTHER" id="PTHR30344">
    <property type="entry name" value="6-PHOSPHOGLUCONOLACTONASE-RELATED"/>
    <property type="match status" value="1"/>
</dbReference>
<evidence type="ECO:0000313" key="3">
    <source>
        <dbReference type="EMBL" id="OJJ61411.1"/>
    </source>
</evidence>
<reference evidence="4" key="1">
    <citation type="journal article" date="2017" name="Genome Biol.">
        <title>Comparative genomics reveals high biological diversity and specific adaptations in the industrially and medically important fungal genus Aspergillus.</title>
        <authorList>
            <person name="de Vries R.P."/>
            <person name="Riley R."/>
            <person name="Wiebenga A."/>
            <person name="Aguilar-Osorio G."/>
            <person name="Amillis S."/>
            <person name="Uchima C.A."/>
            <person name="Anderluh G."/>
            <person name="Asadollahi M."/>
            <person name="Askin M."/>
            <person name="Barry K."/>
            <person name="Battaglia E."/>
            <person name="Bayram O."/>
            <person name="Benocci T."/>
            <person name="Braus-Stromeyer S.A."/>
            <person name="Caldana C."/>
            <person name="Canovas D."/>
            <person name="Cerqueira G.C."/>
            <person name="Chen F."/>
            <person name="Chen W."/>
            <person name="Choi C."/>
            <person name="Clum A."/>
            <person name="Dos Santos R.A."/>
            <person name="Damasio A.R."/>
            <person name="Diallinas G."/>
            <person name="Emri T."/>
            <person name="Fekete E."/>
            <person name="Flipphi M."/>
            <person name="Freyberg S."/>
            <person name="Gallo A."/>
            <person name="Gournas C."/>
            <person name="Habgood R."/>
            <person name="Hainaut M."/>
            <person name="Harispe M.L."/>
            <person name="Henrissat B."/>
            <person name="Hilden K.S."/>
            <person name="Hope R."/>
            <person name="Hossain A."/>
            <person name="Karabika E."/>
            <person name="Karaffa L."/>
            <person name="Karanyi Z."/>
            <person name="Krasevec N."/>
            <person name="Kuo A."/>
            <person name="Kusch H."/>
            <person name="LaButti K."/>
            <person name="Lagendijk E.L."/>
            <person name="Lapidus A."/>
            <person name="Levasseur A."/>
            <person name="Lindquist E."/>
            <person name="Lipzen A."/>
            <person name="Logrieco A.F."/>
            <person name="MacCabe A."/>
            <person name="Maekelae M.R."/>
            <person name="Malavazi I."/>
            <person name="Melin P."/>
            <person name="Meyer V."/>
            <person name="Mielnichuk N."/>
            <person name="Miskei M."/>
            <person name="Molnar A.P."/>
            <person name="Mule G."/>
            <person name="Ngan C.Y."/>
            <person name="Orejas M."/>
            <person name="Orosz E."/>
            <person name="Ouedraogo J.P."/>
            <person name="Overkamp K.M."/>
            <person name="Park H.-S."/>
            <person name="Perrone G."/>
            <person name="Piumi F."/>
            <person name="Punt P.J."/>
            <person name="Ram A.F."/>
            <person name="Ramon A."/>
            <person name="Rauscher S."/>
            <person name="Record E."/>
            <person name="Riano-Pachon D.M."/>
            <person name="Robert V."/>
            <person name="Roehrig J."/>
            <person name="Ruller R."/>
            <person name="Salamov A."/>
            <person name="Salih N.S."/>
            <person name="Samson R.A."/>
            <person name="Sandor E."/>
            <person name="Sanguinetti M."/>
            <person name="Schuetze T."/>
            <person name="Sepcic K."/>
            <person name="Shelest E."/>
            <person name="Sherlock G."/>
            <person name="Sophianopoulou V."/>
            <person name="Squina F.M."/>
            <person name="Sun H."/>
            <person name="Susca A."/>
            <person name="Todd R.B."/>
            <person name="Tsang A."/>
            <person name="Unkles S.E."/>
            <person name="van de Wiele N."/>
            <person name="van Rossen-Uffink D."/>
            <person name="Oliveira J.V."/>
            <person name="Vesth T.C."/>
            <person name="Visser J."/>
            <person name="Yu J.-H."/>
            <person name="Zhou M."/>
            <person name="Andersen M.R."/>
            <person name="Archer D.B."/>
            <person name="Baker S.E."/>
            <person name="Benoit I."/>
            <person name="Brakhage A.A."/>
            <person name="Braus G.H."/>
            <person name="Fischer R."/>
            <person name="Frisvad J.C."/>
            <person name="Goldman G.H."/>
            <person name="Houbraken J."/>
            <person name="Oakley B."/>
            <person name="Pocsi I."/>
            <person name="Scazzocchio C."/>
            <person name="Seiboth B."/>
            <person name="vanKuyk P.A."/>
            <person name="Wortman J."/>
            <person name="Dyer P.S."/>
            <person name="Grigoriev I.V."/>
        </authorList>
    </citation>
    <scope>NUCLEOTIDE SEQUENCE [LARGE SCALE GENOMIC DNA]</scope>
    <source>
        <strain evidence="4">CBS 593.65</strain>
    </source>
</reference>
<dbReference type="PANTHER" id="PTHR30344:SF1">
    <property type="entry name" value="6-PHOSPHOGLUCONOLACTONASE"/>
    <property type="match status" value="1"/>
</dbReference>
<gene>
    <name evidence="3" type="ORF">ASPSYDRAFT_827807</name>
</gene>
<dbReference type="InterPro" id="IPR019405">
    <property type="entry name" value="Lactonase_7-beta_prop"/>
</dbReference>
<name>A0A1L9TPQ8_9EURO</name>
<feature type="signal peptide" evidence="2">
    <location>
        <begin position="1"/>
        <end position="18"/>
    </location>
</feature>
<sequence>MMHFPLVVGLLMSSYAMASRLYAASYAGTVTELRLSKPGLNYQLEAVSQTTECGTSPSWLMVGREKDILYCLDEAVDLPNGTLSSFRMSSNGSLATVEQLQTIAGPVSSAFYTPVHAPDRQFLALAHYSGSAITTYSVDPAKGYFNRSQTLTFTMPHPGPVPSRQDAPHIHQILIDPTGRFLLAPDLGADVVRIFYINPTTGRLTEQQPLVASPGSGPRHSVFWAPRTGVNASQNSRFFLVSELDNSITGYDVAYSPNGTMLFCQFYESSSFGGANPPTGSKAAGIVISPGNDRLIVSNRGDNIFGHGNDSIAVFSLPDLAQDDEVSFLGLYPAYGSFPRQFEFSPDGDMLVVALQNSHQVAVIEWDVKHGLPGRLLSNVTLEGEVPAVVWDM</sequence>
<dbReference type="AlphaFoldDB" id="A0A1L9TPQ8"/>
<dbReference type="EMBL" id="KV878584">
    <property type="protein sequence ID" value="OJJ61411.1"/>
    <property type="molecule type" value="Genomic_DNA"/>
</dbReference>
<evidence type="ECO:0000256" key="2">
    <source>
        <dbReference type="SAM" id="SignalP"/>
    </source>
</evidence>
<dbReference type="Pfam" id="PF10282">
    <property type="entry name" value="Lactonase"/>
    <property type="match status" value="1"/>
</dbReference>
<dbReference type="RefSeq" id="XP_040705217.1">
    <property type="nucleotide sequence ID" value="XM_040851171.1"/>
</dbReference>
<protein>
    <submittedName>
        <fullName evidence="3">Uncharacterized protein</fullName>
    </submittedName>
</protein>
<dbReference type="GeneID" id="63767244"/>
<dbReference type="InterPro" id="IPR015943">
    <property type="entry name" value="WD40/YVTN_repeat-like_dom_sf"/>
</dbReference>
<dbReference type="InterPro" id="IPR011045">
    <property type="entry name" value="N2O_reductase_N"/>
</dbReference>
<organism evidence="3 4">
    <name type="scientific">Aspergillus sydowii CBS 593.65</name>
    <dbReference type="NCBI Taxonomy" id="1036612"/>
    <lineage>
        <taxon>Eukaryota</taxon>
        <taxon>Fungi</taxon>
        <taxon>Dikarya</taxon>
        <taxon>Ascomycota</taxon>
        <taxon>Pezizomycotina</taxon>
        <taxon>Eurotiomycetes</taxon>
        <taxon>Eurotiomycetidae</taxon>
        <taxon>Eurotiales</taxon>
        <taxon>Aspergillaceae</taxon>
        <taxon>Aspergillus</taxon>
        <taxon>Aspergillus subgen. Nidulantes</taxon>
    </lineage>
</organism>
<evidence type="ECO:0000256" key="1">
    <source>
        <dbReference type="ARBA" id="ARBA00005564"/>
    </source>
</evidence>
<dbReference type="Gene3D" id="2.130.10.10">
    <property type="entry name" value="YVTN repeat-like/Quinoprotein amine dehydrogenase"/>
    <property type="match status" value="1"/>
</dbReference>
<dbReference type="STRING" id="1036612.A0A1L9TPQ8"/>
<proteinExistence type="inferred from homology"/>
<keyword evidence="4" id="KW-1185">Reference proteome</keyword>